<feature type="compositionally biased region" description="Low complexity" evidence="1">
    <location>
        <begin position="353"/>
        <end position="362"/>
    </location>
</feature>
<feature type="region of interest" description="Disordered" evidence="1">
    <location>
        <begin position="438"/>
        <end position="473"/>
    </location>
</feature>
<dbReference type="SUPFAM" id="SSF58113">
    <property type="entry name" value="Apolipoprotein A-I"/>
    <property type="match status" value="1"/>
</dbReference>
<feature type="compositionally biased region" description="Polar residues" evidence="1">
    <location>
        <begin position="363"/>
        <end position="399"/>
    </location>
</feature>
<dbReference type="Pfam" id="PF03004">
    <property type="entry name" value="Transposase_24"/>
    <property type="match status" value="1"/>
</dbReference>
<name>A0A833RSW5_9POAL</name>
<dbReference type="PANTHER" id="PTHR33157:SF12">
    <property type="entry name" value="TRANSPOSASE TNP1_EN_SPM-LIKE DOMAIN-CONTAINING PROTEIN"/>
    <property type="match status" value="1"/>
</dbReference>
<accession>A0A833RSW5</accession>
<dbReference type="InterPro" id="IPR039266">
    <property type="entry name" value="EN-1/SPM"/>
</dbReference>
<dbReference type="InterPro" id="IPR004252">
    <property type="entry name" value="Probable_transposase_24"/>
</dbReference>
<feature type="region of interest" description="Disordered" evidence="1">
    <location>
        <begin position="31"/>
        <end position="411"/>
    </location>
</feature>
<protein>
    <submittedName>
        <fullName evidence="2">S-antigen protein</fullName>
    </submittedName>
</protein>
<evidence type="ECO:0000313" key="3">
    <source>
        <dbReference type="Proteomes" id="UP000623129"/>
    </source>
</evidence>
<comment type="caution">
    <text evidence="2">The sequence shown here is derived from an EMBL/GenBank/DDBJ whole genome shotgun (WGS) entry which is preliminary data.</text>
</comment>
<proteinExistence type="predicted"/>
<dbReference type="GO" id="GO:0032196">
    <property type="term" value="P:transposition"/>
    <property type="evidence" value="ECO:0007669"/>
    <property type="project" value="InterPro"/>
</dbReference>
<keyword evidence="3" id="KW-1185">Reference proteome</keyword>
<feature type="compositionally biased region" description="Basic and acidic residues" evidence="1">
    <location>
        <begin position="89"/>
        <end position="101"/>
    </location>
</feature>
<reference evidence="2" key="1">
    <citation type="submission" date="2020-01" db="EMBL/GenBank/DDBJ databases">
        <title>Genome sequence of Kobresia littledalei, the first chromosome-level genome in the family Cyperaceae.</title>
        <authorList>
            <person name="Qu G."/>
        </authorList>
    </citation>
    <scope>NUCLEOTIDE SEQUENCE</scope>
    <source>
        <strain evidence="2">C.B.Clarke</strain>
        <tissue evidence="2">Leaf</tissue>
    </source>
</reference>
<feature type="compositionally biased region" description="Low complexity" evidence="1">
    <location>
        <begin position="175"/>
        <end position="336"/>
    </location>
</feature>
<evidence type="ECO:0000256" key="1">
    <source>
        <dbReference type="SAM" id="MobiDB-lite"/>
    </source>
</evidence>
<feature type="region of interest" description="Disordered" evidence="1">
    <location>
        <begin position="803"/>
        <end position="856"/>
    </location>
</feature>
<dbReference type="Gene3D" id="1.20.120.20">
    <property type="entry name" value="Apolipoprotein"/>
    <property type="match status" value="1"/>
</dbReference>
<feature type="region of interest" description="Disordered" evidence="1">
    <location>
        <begin position="610"/>
        <end position="629"/>
    </location>
</feature>
<dbReference type="EMBL" id="SWLB01000004">
    <property type="protein sequence ID" value="KAF3339019.1"/>
    <property type="molecule type" value="Genomic_DNA"/>
</dbReference>
<dbReference type="Proteomes" id="UP000623129">
    <property type="component" value="Unassembled WGS sequence"/>
</dbReference>
<dbReference type="AlphaFoldDB" id="A0A833RSW5"/>
<dbReference type="PANTHER" id="PTHR33157">
    <property type="entry name" value="AUTONOMOUS TRANSPOSABLE ELEMENT EN-1 MOSAIC PROTEIN-RELATED"/>
    <property type="match status" value="1"/>
</dbReference>
<sequence>MGDEGPYSENGYLHYRVLGCLNHFDELLPSHSPCPRPRPRPCHRNPQPQPQPQLSHPLPSPAQTKEHPVQLPPPQPDSRAPSRKKRKTDKLSTIRIREVRRSLRLNPLDDVPGPDPPLFHEMEVPPRLWFGPGPPPPRAKSRTRAKTAAAQLSRFETTDAQRTWAETADEEPTDAEIAAAETGTDTEPAAAETGTRAEPAAAETGTRAEPAAAETGTRAEPAAAETGTRAEPAAAETGTRAEPAAAETGTRAEPAAAETGTRAEPAAAETGTRAEPAAAETGTRAEPAAAETGTRAEPTAAETETRAEPAAAEPNFTRAETAADASPADAAAQRTAHSPTRAETAAAHSPTDAETAAAGETASQPRSETASQPQSGDSSHTDWSPSRSETASQPQSGDSSPRAHTEGVYTDDGSIRCRNRRTLRSCPEAFQACGRELDESAAQESAEKKKRKRNKGKSDVRCGRGLAKPRAPVQPADRPYLMVVGDAEFTSSPYCTKVITTIRVLTLENLPGPHRSYNMFPSRIRLVILQQFLQRYSWGPKEDIGRCLDVFEKIAAESYMRELNETRQQLTKKYGTEKEKWKEFPPKWCKNIEAWKGLCDVWSTKNWDQQSATNRSNRTSKEDEVHHVTGSKSMFRHKQALIREKGDSVGLKDVFDKTHMRNTPEGKVYLTRRAKEAAERFDALKGKYGDQMEEEQIWEKAVKGEDGRGRLFGFGFRGRTSKSTRVLETVEASPSGPTRSTATSAADANRSFSNVEVAQLLAAERTQFANEIAAQDRRHRAEMDALHKHHEYTRACFDALFRAGGLRPPPEPSSEANADGGHNGSGGHPNPAEGNSGGGDKNEPSRATSGGEMQGS</sequence>
<evidence type="ECO:0000313" key="2">
    <source>
        <dbReference type="EMBL" id="KAF3339019.1"/>
    </source>
</evidence>
<gene>
    <name evidence="2" type="ORF">FCM35_KLT16490</name>
</gene>
<feature type="region of interest" description="Disordered" evidence="1">
    <location>
        <begin position="725"/>
        <end position="747"/>
    </location>
</feature>
<feature type="compositionally biased region" description="Polar residues" evidence="1">
    <location>
        <begin position="735"/>
        <end position="747"/>
    </location>
</feature>
<organism evidence="2 3">
    <name type="scientific">Carex littledalei</name>
    <dbReference type="NCBI Taxonomy" id="544730"/>
    <lineage>
        <taxon>Eukaryota</taxon>
        <taxon>Viridiplantae</taxon>
        <taxon>Streptophyta</taxon>
        <taxon>Embryophyta</taxon>
        <taxon>Tracheophyta</taxon>
        <taxon>Spermatophyta</taxon>
        <taxon>Magnoliopsida</taxon>
        <taxon>Liliopsida</taxon>
        <taxon>Poales</taxon>
        <taxon>Cyperaceae</taxon>
        <taxon>Cyperoideae</taxon>
        <taxon>Cariceae</taxon>
        <taxon>Carex</taxon>
        <taxon>Carex subgen. Euthyceras</taxon>
    </lineage>
</organism>